<evidence type="ECO:0000256" key="1">
    <source>
        <dbReference type="ARBA" id="ARBA00003408"/>
    </source>
</evidence>
<evidence type="ECO:0000256" key="3">
    <source>
        <dbReference type="ARBA" id="ARBA00010199"/>
    </source>
</evidence>
<dbReference type="GO" id="GO:0006811">
    <property type="term" value="P:monoatomic ion transport"/>
    <property type="evidence" value="ECO:0007669"/>
    <property type="project" value="UniProtKB-KW"/>
</dbReference>
<dbReference type="GO" id="GO:0042910">
    <property type="term" value="F:xenobiotic transmembrane transporter activity"/>
    <property type="evidence" value="ECO:0007669"/>
    <property type="project" value="InterPro"/>
</dbReference>
<feature type="transmembrane region" description="Helical" evidence="13">
    <location>
        <begin position="319"/>
        <end position="340"/>
    </location>
</feature>
<evidence type="ECO:0000256" key="7">
    <source>
        <dbReference type="ARBA" id="ARBA00022475"/>
    </source>
</evidence>
<dbReference type="Pfam" id="PF01554">
    <property type="entry name" value="MatE"/>
    <property type="match status" value="2"/>
</dbReference>
<evidence type="ECO:0000256" key="5">
    <source>
        <dbReference type="ARBA" id="ARBA00022448"/>
    </source>
</evidence>
<feature type="transmembrane region" description="Helical" evidence="13">
    <location>
        <begin position="130"/>
        <end position="154"/>
    </location>
</feature>
<dbReference type="AlphaFoldDB" id="A0A6L6LXA7"/>
<dbReference type="NCBIfam" id="TIGR00797">
    <property type="entry name" value="matE"/>
    <property type="match status" value="1"/>
</dbReference>
<evidence type="ECO:0000256" key="11">
    <source>
        <dbReference type="ARBA" id="ARBA00023136"/>
    </source>
</evidence>
<gene>
    <name evidence="14" type="ORF">GMD59_19095</name>
</gene>
<dbReference type="InterPro" id="IPR050222">
    <property type="entry name" value="MATE_MdtK"/>
</dbReference>
<comment type="caution">
    <text evidence="14">The sequence shown here is derived from an EMBL/GenBank/DDBJ whole genome shotgun (WGS) entry which is preliminary data.</text>
</comment>
<keyword evidence="11 13" id="KW-0472">Membrane</keyword>
<evidence type="ECO:0000313" key="15">
    <source>
        <dbReference type="Proteomes" id="UP000472755"/>
    </source>
</evidence>
<evidence type="ECO:0000256" key="2">
    <source>
        <dbReference type="ARBA" id="ARBA00004651"/>
    </source>
</evidence>
<dbReference type="PIRSF" id="PIRSF006603">
    <property type="entry name" value="DinF"/>
    <property type="match status" value="1"/>
</dbReference>
<feature type="transmembrane region" description="Helical" evidence="13">
    <location>
        <begin position="53"/>
        <end position="76"/>
    </location>
</feature>
<keyword evidence="6" id="KW-0050">Antiport</keyword>
<comment type="similarity">
    <text evidence="3">Belongs to the multi antimicrobial extrusion (MATE) (TC 2.A.66.1) family.</text>
</comment>
<feature type="transmembrane region" description="Helical" evidence="13">
    <location>
        <begin position="352"/>
        <end position="374"/>
    </location>
</feature>
<keyword evidence="9 13" id="KW-1133">Transmembrane helix</keyword>
<evidence type="ECO:0000256" key="13">
    <source>
        <dbReference type="SAM" id="Phobius"/>
    </source>
</evidence>
<organism evidence="14 15">
    <name type="scientific">Ruthenibacterium lactatiformans</name>
    <dbReference type="NCBI Taxonomy" id="1550024"/>
    <lineage>
        <taxon>Bacteria</taxon>
        <taxon>Bacillati</taxon>
        <taxon>Bacillota</taxon>
        <taxon>Clostridia</taxon>
        <taxon>Eubacteriales</taxon>
        <taxon>Oscillospiraceae</taxon>
        <taxon>Ruthenibacterium</taxon>
    </lineage>
</organism>
<feature type="transmembrane region" description="Helical" evidence="13">
    <location>
        <begin position="161"/>
        <end position="181"/>
    </location>
</feature>
<feature type="transmembrane region" description="Helical" evidence="13">
    <location>
        <begin position="88"/>
        <end position="110"/>
    </location>
</feature>
<dbReference type="InterPro" id="IPR048279">
    <property type="entry name" value="MdtK-like"/>
</dbReference>
<dbReference type="InterPro" id="IPR002528">
    <property type="entry name" value="MATE_fam"/>
</dbReference>
<feature type="transmembrane region" description="Helical" evidence="13">
    <location>
        <begin position="193"/>
        <end position="212"/>
    </location>
</feature>
<comment type="subcellular location">
    <subcellularLocation>
        <location evidence="2">Cell membrane</location>
        <topology evidence="2">Multi-pass membrane protein</topology>
    </subcellularLocation>
</comment>
<dbReference type="PANTHER" id="PTHR43298:SF2">
    <property type="entry name" value="FMN_FAD EXPORTER YEEO-RELATED"/>
    <property type="match status" value="1"/>
</dbReference>
<feature type="transmembrane region" description="Helical" evidence="13">
    <location>
        <begin position="386"/>
        <end position="410"/>
    </location>
</feature>
<proteinExistence type="inferred from homology"/>
<evidence type="ECO:0000256" key="12">
    <source>
        <dbReference type="ARBA" id="ARBA00031636"/>
    </source>
</evidence>
<keyword evidence="7" id="KW-1003">Cell membrane</keyword>
<accession>A0A6L6LXA7</accession>
<reference evidence="14 15" key="1">
    <citation type="journal article" date="2019" name="Nat. Med.">
        <title>A library of human gut bacterial isolates paired with longitudinal multiomics data enables mechanistic microbiome research.</title>
        <authorList>
            <person name="Poyet M."/>
            <person name="Groussin M."/>
            <person name="Gibbons S.M."/>
            <person name="Avila-Pacheco J."/>
            <person name="Jiang X."/>
            <person name="Kearney S.M."/>
            <person name="Perrotta A.R."/>
            <person name="Berdy B."/>
            <person name="Zhao S."/>
            <person name="Lieberman T.D."/>
            <person name="Swanson P.K."/>
            <person name="Smith M."/>
            <person name="Roesemann S."/>
            <person name="Alexander J.E."/>
            <person name="Rich S.A."/>
            <person name="Livny J."/>
            <person name="Vlamakis H."/>
            <person name="Clish C."/>
            <person name="Bullock K."/>
            <person name="Deik A."/>
            <person name="Scott J."/>
            <person name="Pierce K.A."/>
            <person name="Xavier R.J."/>
            <person name="Alm E.J."/>
        </authorList>
    </citation>
    <scope>NUCLEOTIDE SEQUENCE [LARGE SCALE GENOMIC DNA]</scope>
    <source>
        <strain evidence="14 15">BIOML-A4</strain>
    </source>
</reference>
<dbReference type="GO" id="GO:0015297">
    <property type="term" value="F:antiporter activity"/>
    <property type="evidence" value="ECO:0007669"/>
    <property type="project" value="UniProtKB-KW"/>
</dbReference>
<dbReference type="Proteomes" id="UP000472755">
    <property type="component" value="Unassembled WGS sequence"/>
</dbReference>
<feature type="transmembrane region" description="Helical" evidence="13">
    <location>
        <begin position="416"/>
        <end position="436"/>
    </location>
</feature>
<evidence type="ECO:0000256" key="4">
    <source>
        <dbReference type="ARBA" id="ARBA00020268"/>
    </source>
</evidence>
<keyword evidence="8 13" id="KW-0812">Transmembrane</keyword>
<name>A0A6L6LXA7_9FIRM</name>
<feature type="transmembrane region" description="Helical" evidence="13">
    <location>
        <begin position="240"/>
        <end position="259"/>
    </location>
</feature>
<dbReference type="PANTHER" id="PTHR43298">
    <property type="entry name" value="MULTIDRUG RESISTANCE PROTEIN NORM-RELATED"/>
    <property type="match status" value="1"/>
</dbReference>
<evidence type="ECO:0000256" key="8">
    <source>
        <dbReference type="ARBA" id="ARBA00022692"/>
    </source>
</evidence>
<keyword evidence="5" id="KW-0813">Transport</keyword>
<comment type="function">
    <text evidence="1">Multidrug efflux pump.</text>
</comment>
<dbReference type="EMBL" id="WMZU01000073">
    <property type="protein sequence ID" value="MTS29355.1"/>
    <property type="molecule type" value="Genomic_DNA"/>
</dbReference>
<keyword evidence="10" id="KW-0406">Ion transport</keyword>
<protein>
    <recommendedName>
        <fullName evidence="4">Probable multidrug resistance protein NorM</fullName>
    </recommendedName>
    <alternativeName>
        <fullName evidence="12">Multidrug-efflux transporter</fullName>
    </alternativeName>
</protein>
<sequence length="448" mass="48744">MKTKDHFFKAVCTLAIPVALQSMLQSSFSMVDQIMIGQLGEINVAGVGLAGKFASIYSVVISAIGAVAGIMIAQYLGQKNRSEVRRSFFTNLLLGAGIAGMFMVICTLFPNQIMGAYTRDVQTRQAAAEYLMLISGTFVPMAGATLLSTLFRCLEKPRLPLYASILSALLNTSLNYIMIFGKLGISPMGVRGAAFATVISQCANFLLMLLMLSKNGFLLKSNEGEPTATLRMNWGQYWSMLLPLLVCEVVWSLGENVYATIYGHMSTDASAAMTLTNPIQGLVIGALCGLSQAASVIIGKHLGSGENEEAYWSAKKLMLYGAIGSALLSVIVMIASKAYVGIYQVDNAVKTMTMQILFAYAIVVPFKVLNMILGGGIIRSGGRTKYVMFIDMVGTWCFGVPLGLLSAFVWKLSIPYVYFLLSLEECIRFGISLIVFRRRKWMNQLEAS</sequence>
<feature type="transmembrane region" description="Helical" evidence="13">
    <location>
        <begin position="279"/>
        <end position="298"/>
    </location>
</feature>
<evidence type="ECO:0000313" key="14">
    <source>
        <dbReference type="EMBL" id="MTS29355.1"/>
    </source>
</evidence>
<evidence type="ECO:0000256" key="6">
    <source>
        <dbReference type="ARBA" id="ARBA00022449"/>
    </source>
</evidence>
<evidence type="ECO:0000256" key="9">
    <source>
        <dbReference type="ARBA" id="ARBA00022989"/>
    </source>
</evidence>
<evidence type="ECO:0000256" key="10">
    <source>
        <dbReference type="ARBA" id="ARBA00023065"/>
    </source>
</evidence>
<dbReference type="GO" id="GO:0005886">
    <property type="term" value="C:plasma membrane"/>
    <property type="evidence" value="ECO:0007669"/>
    <property type="project" value="UniProtKB-SubCell"/>
</dbReference>
<dbReference type="RefSeq" id="WP_087256006.1">
    <property type="nucleotide sequence ID" value="NZ_WMZN01000081.1"/>
</dbReference>